<dbReference type="AlphaFoldDB" id="A0A395M1P1"/>
<protein>
    <recommendedName>
        <fullName evidence="3">OmpA-like domain-containing protein</fullName>
    </recommendedName>
</protein>
<accession>A0A395M1P1</accession>
<organism evidence="1 2">
    <name type="scientific">Candidatus Thermochlorobacter aerophilus</name>
    <dbReference type="NCBI Taxonomy" id="1868324"/>
    <lineage>
        <taxon>Bacteria</taxon>
        <taxon>Pseudomonadati</taxon>
        <taxon>Chlorobiota</taxon>
        <taxon>Chlorobiia</taxon>
        <taxon>Chlorobiales</taxon>
        <taxon>Candidatus Thermochlorobacteriaceae</taxon>
        <taxon>Candidatus Thermochlorobacter</taxon>
    </lineage>
</organism>
<name>A0A395M1P1_9BACT</name>
<evidence type="ECO:0000313" key="2">
    <source>
        <dbReference type="Proteomes" id="UP000266389"/>
    </source>
</evidence>
<proteinExistence type="predicted"/>
<dbReference type="Gene3D" id="3.30.1330.60">
    <property type="entry name" value="OmpA-like domain"/>
    <property type="match status" value="1"/>
</dbReference>
<dbReference type="Proteomes" id="UP000266389">
    <property type="component" value="Unassembled WGS sequence"/>
</dbReference>
<comment type="caution">
    <text evidence="1">The sequence shown here is derived from an EMBL/GenBank/DDBJ whole genome shotgun (WGS) entry which is preliminary data.</text>
</comment>
<reference evidence="1 2" key="1">
    <citation type="journal article" date="2011" name="ISME J.">
        <title>Community ecology of hot spring cyanobacterial mats: predominant populations and their functional potential.</title>
        <authorList>
            <person name="Klatt C.G."/>
            <person name="Wood J.M."/>
            <person name="Rusch D.B."/>
            <person name="Bateson M.M."/>
            <person name="Hamamura N."/>
            <person name="Heidelberg J.F."/>
            <person name="Grossman A.R."/>
            <person name="Bhaya D."/>
            <person name="Cohan F.M."/>
            <person name="Kuhl M."/>
            <person name="Bryant D.A."/>
            <person name="Ward D.M."/>
        </authorList>
    </citation>
    <scope>NUCLEOTIDE SEQUENCE [LARGE SCALE GENOMIC DNA]</scope>
    <source>
        <strain evidence="1">OS</strain>
    </source>
</reference>
<evidence type="ECO:0000313" key="1">
    <source>
        <dbReference type="EMBL" id="RFM24687.1"/>
    </source>
</evidence>
<dbReference type="EMBL" id="PHFL01000030">
    <property type="protein sequence ID" value="RFM24687.1"/>
    <property type="molecule type" value="Genomic_DNA"/>
</dbReference>
<evidence type="ECO:0008006" key="3">
    <source>
        <dbReference type="Google" id="ProtNLM"/>
    </source>
</evidence>
<gene>
    <name evidence="1" type="ORF">D0433_04640</name>
</gene>
<sequence length="126" mass="14255">MNFRYGSADIKDLSIEARNQVLEAGRAIERILKSLPSERNIRYLLVIEGQASKDDSPINDELSYRRAIALRNFWFGDNPDLNTVLPNCEVIIAGSGQYGVPREQPDIPPNNQRFMITIIPKIGNIK</sequence>
<dbReference type="InterPro" id="IPR036737">
    <property type="entry name" value="OmpA-like_sf"/>
</dbReference>